<sequence>MKDLPADIDADAVITIGRYLDDHGRSAPVSLGIAIPEVRALVSTRLSNKAIEELLVQMAATRGMAVLLDNHG</sequence>
<gene>
    <name evidence="1" type="ORF">C7I84_09650</name>
</gene>
<dbReference type="Proteomes" id="UP000241229">
    <property type="component" value="Unassembled WGS sequence"/>
</dbReference>
<organism evidence="1 2">
    <name type="scientific">Kumtagia ephedrae</name>
    <dbReference type="NCBI Taxonomy" id="2116701"/>
    <lineage>
        <taxon>Bacteria</taxon>
        <taxon>Pseudomonadati</taxon>
        <taxon>Pseudomonadota</taxon>
        <taxon>Alphaproteobacteria</taxon>
        <taxon>Hyphomicrobiales</taxon>
        <taxon>Phyllobacteriaceae</taxon>
        <taxon>Kumtagia</taxon>
    </lineage>
</organism>
<protein>
    <submittedName>
        <fullName evidence="1">Uncharacterized protein</fullName>
    </submittedName>
</protein>
<evidence type="ECO:0000313" key="2">
    <source>
        <dbReference type="Proteomes" id="UP000241229"/>
    </source>
</evidence>
<name>A0A2P7SHN8_9HYPH</name>
<dbReference type="OrthoDB" id="8083546at2"/>
<evidence type="ECO:0000313" key="1">
    <source>
        <dbReference type="EMBL" id="PSJ61851.1"/>
    </source>
</evidence>
<reference evidence="1 2" key="1">
    <citation type="submission" date="2018-03" db="EMBL/GenBank/DDBJ databases">
        <title>The draft genome of Mesorhizobium sp. 6GN-30.</title>
        <authorList>
            <person name="Liu L."/>
            <person name="Li L."/>
            <person name="Wang T."/>
            <person name="Zhang X."/>
            <person name="Liang L."/>
        </authorList>
    </citation>
    <scope>NUCLEOTIDE SEQUENCE [LARGE SCALE GENOMIC DNA]</scope>
    <source>
        <strain evidence="1 2">6GN30</strain>
    </source>
</reference>
<keyword evidence="2" id="KW-1185">Reference proteome</keyword>
<dbReference type="AlphaFoldDB" id="A0A2P7SHN8"/>
<accession>A0A2P7SHN8</accession>
<proteinExistence type="predicted"/>
<comment type="caution">
    <text evidence="1">The sequence shown here is derived from an EMBL/GenBank/DDBJ whole genome shotgun (WGS) entry which is preliminary data.</text>
</comment>
<dbReference type="EMBL" id="PXYK01000007">
    <property type="protein sequence ID" value="PSJ61851.1"/>
    <property type="molecule type" value="Genomic_DNA"/>
</dbReference>
<dbReference type="RefSeq" id="WP_106771959.1">
    <property type="nucleotide sequence ID" value="NZ_PXYK01000007.1"/>
</dbReference>